<dbReference type="PANTHER" id="PTHR42793:SF1">
    <property type="entry name" value="PEPTIDYL-LYSINE N-ACETYLTRANSFERASE PATZ"/>
    <property type="match status" value="1"/>
</dbReference>
<dbReference type="InterPro" id="IPR032875">
    <property type="entry name" value="Succ_CoA_lig_flav_dom"/>
</dbReference>
<feature type="domain" description="CoA-binding" evidence="1">
    <location>
        <begin position="258"/>
        <end position="352"/>
    </location>
</feature>
<dbReference type="Pfam" id="PF13380">
    <property type="entry name" value="CoA_binding_2"/>
    <property type="match status" value="1"/>
</dbReference>
<dbReference type="InterPro" id="IPR036291">
    <property type="entry name" value="NAD(P)-bd_dom_sf"/>
</dbReference>
<accession>A0ABT4UWT3</accession>
<dbReference type="InterPro" id="IPR013815">
    <property type="entry name" value="ATP_grasp_subdomain_1"/>
</dbReference>
<dbReference type="Pfam" id="PF13607">
    <property type="entry name" value="Succ_CoA_lig"/>
    <property type="match status" value="1"/>
</dbReference>
<dbReference type="Pfam" id="PF13549">
    <property type="entry name" value="ATP-grasp_5"/>
    <property type="match status" value="1"/>
</dbReference>
<evidence type="ECO:0000313" key="3">
    <source>
        <dbReference type="Proteomes" id="UP001210380"/>
    </source>
</evidence>
<organism evidence="2 3">
    <name type="scientific">Saccharopolyspora oryzae</name>
    <dbReference type="NCBI Taxonomy" id="2997343"/>
    <lineage>
        <taxon>Bacteria</taxon>
        <taxon>Bacillati</taxon>
        <taxon>Actinomycetota</taxon>
        <taxon>Actinomycetes</taxon>
        <taxon>Pseudonocardiales</taxon>
        <taxon>Pseudonocardiaceae</taxon>
        <taxon>Saccharopolyspora</taxon>
    </lineage>
</organism>
<dbReference type="SUPFAM" id="SSF56059">
    <property type="entry name" value="Glutathione synthetase ATP-binding domain-like"/>
    <property type="match status" value="1"/>
</dbReference>
<reference evidence="2 3" key="1">
    <citation type="submission" date="2022-11" db="EMBL/GenBank/DDBJ databases">
        <title>Draft genome sequence of Saccharopolyspora sp. WRP15-2 isolated from rhizosphere soils of wild rice in Thailand.</title>
        <authorList>
            <person name="Duangmal K."/>
            <person name="Kammanee S."/>
            <person name="Muangham S."/>
        </authorList>
    </citation>
    <scope>NUCLEOTIDE SEQUENCE [LARGE SCALE GENOMIC DNA]</scope>
    <source>
        <strain evidence="2 3">WRP15-2</strain>
    </source>
</reference>
<dbReference type="Gene3D" id="3.40.50.720">
    <property type="entry name" value="NAD(P)-binding Rossmann-like Domain"/>
    <property type="match status" value="1"/>
</dbReference>
<dbReference type="EMBL" id="JAQGLA010000013">
    <property type="protein sequence ID" value="MDA3626173.1"/>
    <property type="molecule type" value="Genomic_DNA"/>
</dbReference>
<dbReference type="Proteomes" id="UP001210380">
    <property type="component" value="Unassembled WGS sequence"/>
</dbReference>
<comment type="caution">
    <text evidence="2">The sequence shown here is derived from an EMBL/GenBank/DDBJ whole genome shotgun (WGS) entry which is preliminary data.</text>
</comment>
<keyword evidence="3" id="KW-1185">Reference proteome</keyword>
<dbReference type="Gene3D" id="3.40.50.261">
    <property type="entry name" value="Succinyl-CoA synthetase domains"/>
    <property type="match status" value="2"/>
</dbReference>
<gene>
    <name evidence="2" type="ORF">OU415_12060</name>
</gene>
<dbReference type="InterPro" id="IPR003781">
    <property type="entry name" value="CoA-bd"/>
</dbReference>
<dbReference type="Gene3D" id="3.30.470.20">
    <property type="entry name" value="ATP-grasp fold, B domain"/>
    <property type="match status" value="1"/>
</dbReference>
<dbReference type="InterPro" id="IPR016102">
    <property type="entry name" value="Succinyl-CoA_synth-like"/>
</dbReference>
<proteinExistence type="predicted"/>
<dbReference type="SUPFAM" id="SSF52210">
    <property type="entry name" value="Succinyl-CoA synthetase domains"/>
    <property type="match status" value="2"/>
</dbReference>
<dbReference type="RefSeq" id="WP_270948755.1">
    <property type="nucleotide sequence ID" value="NZ_JAQGLA010000013.1"/>
</dbReference>
<protein>
    <submittedName>
        <fullName evidence="2">Acetate--CoA ligase family protein</fullName>
    </submittedName>
</protein>
<dbReference type="Gene3D" id="3.30.1490.20">
    <property type="entry name" value="ATP-grasp fold, A domain"/>
    <property type="match status" value="1"/>
</dbReference>
<dbReference type="GO" id="GO:0016874">
    <property type="term" value="F:ligase activity"/>
    <property type="evidence" value="ECO:0007669"/>
    <property type="project" value="UniProtKB-KW"/>
</dbReference>
<dbReference type="SUPFAM" id="SSF51735">
    <property type="entry name" value="NAD(P)-binding Rossmann-fold domains"/>
    <property type="match status" value="1"/>
</dbReference>
<dbReference type="SMART" id="SM00881">
    <property type="entry name" value="CoA_binding"/>
    <property type="match status" value="1"/>
</dbReference>
<sequence>MIENSARLPQQLQTAIAGFVASGARIVPEPEAKEILRSTGIAVPPGSAHSDPALAANGLDGDLVLKAVSPTLVHKSDAGGVRVGVAREDLAAEAAAMTAALAAHGHRVDRFLVEAKTDPGHEVIVGAVRTPGVGWVVMVGLGGIFVELFADVSFGIAPLTASDVTEMLSELKGSALLNGARGGVRADIDALVALVLRLGGEGGLLSALPPEVVEVDLNPVIVDAEQAVAVDARMVLDAGSEAGRGTGRPAADGTFERLFRPSRIAVLGASGSGSNIANRYIAGLRRAGFSGTVIPIHPSAERIEGVPAQRSLREVAEPVDYAYVALPAEAVADALTTDPGKLAFAQIISSGFGEVSGGVELERDLVQRMQVQGTRVIGPNCLGMHSSAARVSFIPDPPLDPGGVAVISQSGGLSVDVLRLGAARGIAFHSVTSIGNSSDVDAAELVEFMLDAPDVGVVGMYLESIAAARSILDLLARRGSDKPVVLLAGGRSAAGSRAATSHTGALAGNHRLWPAVCRQGGIALTDTLDEFLDVLLAFATVQVVGPPPAARDAVLFGNGGGASVLATDALARHGFSVPLLPERVVERIESLGLPPGNGLANPIDTPAGTLAVGGGTIAGDLLSIVLEEAPPAILITHLNVGIIQRNLAERYGDVTGTIIRSIAEAHARTDAATQQYLVLKGDGRPDMDQAVAEYTRQAQKLGLPVFRSVDEAGRVARSLIEFQQRRAALVGTATA</sequence>
<keyword evidence="2" id="KW-0436">Ligase</keyword>
<dbReference type="PANTHER" id="PTHR42793">
    <property type="entry name" value="COA BINDING DOMAIN CONTAINING PROTEIN"/>
    <property type="match status" value="1"/>
</dbReference>
<name>A0ABT4UWT3_9PSEU</name>
<evidence type="ECO:0000313" key="2">
    <source>
        <dbReference type="EMBL" id="MDA3626173.1"/>
    </source>
</evidence>
<evidence type="ECO:0000259" key="1">
    <source>
        <dbReference type="SMART" id="SM00881"/>
    </source>
</evidence>